<keyword evidence="2" id="KW-0472">Membrane</keyword>
<dbReference type="Pfam" id="PF00805">
    <property type="entry name" value="Pentapeptide"/>
    <property type="match status" value="2"/>
</dbReference>
<dbReference type="PANTHER" id="PTHR14136">
    <property type="entry name" value="BTB_POZ DOMAIN-CONTAINING PROTEIN KCTD9"/>
    <property type="match status" value="1"/>
</dbReference>
<dbReference type="Gene3D" id="2.160.20.80">
    <property type="entry name" value="E3 ubiquitin-protein ligase SopA"/>
    <property type="match status" value="2"/>
</dbReference>
<feature type="transmembrane region" description="Helical" evidence="2">
    <location>
        <begin position="106"/>
        <end position="129"/>
    </location>
</feature>
<dbReference type="Proteomes" id="UP001238334">
    <property type="component" value="Chromosome"/>
</dbReference>
<feature type="transmembrane region" description="Helical" evidence="2">
    <location>
        <begin position="55"/>
        <end position="86"/>
    </location>
</feature>
<dbReference type="RefSeq" id="WP_270919951.1">
    <property type="nucleotide sequence ID" value="NZ_CP127247.1"/>
</dbReference>
<protein>
    <submittedName>
        <fullName evidence="3">Pentapeptide repeat-containing protein</fullName>
    </submittedName>
</protein>
<evidence type="ECO:0000256" key="2">
    <source>
        <dbReference type="SAM" id="Phobius"/>
    </source>
</evidence>
<dbReference type="InterPro" id="IPR001646">
    <property type="entry name" value="5peptide_repeat"/>
</dbReference>
<name>A0A9Y2KXC9_9RHOB</name>
<sequence>MTTIPIDPKLFWGASIFLASVAFVGIYVTLASVFKRDGLGQLKSKFGATSVNDGLFLCAILLWAAIALSLTGGLLTMIWELIWYAAPIAGDGIAPDPNEQKMELRIALVRLTAFTATLGAVIALPFTVIRLKLTGEQNETAAEQAQTAAEQARTAIESLFNDKINAATDDLHAMRQISKTMEGVDGKKTTQTLWQDDITRRNAAIDRLEGLANERPDTAPRISRLLSVYVRELSREYPPVETPEGATPDGLKDWASTLKVQRSDMENAVQVLGRLQGIKHVDPSAITIDLRGANLQGFDLKRLELSESNFSHAKMQGADLSWAEMPGANLSNAEMQGADLSWAKMQGANLRGAEMQGADLSNAEMQGANLRRAEMQGADLSEATLKGADLSRAEMQRANLSGAEMDERTSLTTATLQAAAVREVDYTTLPQMRDFIDGIFGDGSVTLPPDTAWPAHWPKHELGYSEFEIEWKKWRDDPDNYEPPVQQDDQTAEAAE</sequence>
<keyword evidence="2" id="KW-0812">Transmembrane</keyword>
<evidence type="ECO:0000313" key="4">
    <source>
        <dbReference type="Proteomes" id="UP001238334"/>
    </source>
</evidence>
<dbReference type="EMBL" id="CP127247">
    <property type="protein sequence ID" value="WIY23592.1"/>
    <property type="molecule type" value="Genomic_DNA"/>
</dbReference>
<keyword evidence="4" id="KW-1185">Reference proteome</keyword>
<keyword evidence="2" id="KW-1133">Transmembrane helix</keyword>
<evidence type="ECO:0000313" key="3">
    <source>
        <dbReference type="EMBL" id="WIY23592.1"/>
    </source>
</evidence>
<dbReference type="KEGG" id="ppso:QPJ95_13090"/>
<organism evidence="3 4">
    <name type="scientific">Parasedimentitalea psychrophila</name>
    <dbReference type="NCBI Taxonomy" id="2997337"/>
    <lineage>
        <taxon>Bacteria</taxon>
        <taxon>Pseudomonadati</taxon>
        <taxon>Pseudomonadota</taxon>
        <taxon>Alphaproteobacteria</taxon>
        <taxon>Rhodobacterales</taxon>
        <taxon>Paracoccaceae</taxon>
        <taxon>Parasedimentitalea</taxon>
    </lineage>
</organism>
<reference evidence="3 4" key="1">
    <citation type="submission" date="2023-06" db="EMBL/GenBank/DDBJ databases">
        <title>Parasedimentitalea psychrophila sp. nov., a psychrophilic bacterium isolated from deep-sea sediment.</title>
        <authorList>
            <person name="Li A."/>
        </authorList>
    </citation>
    <scope>NUCLEOTIDE SEQUENCE [LARGE SCALE GENOMIC DNA]</scope>
    <source>
        <strain evidence="3 4">QS115</strain>
    </source>
</reference>
<evidence type="ECO:0000256" key="1">
    <source>
        <dbReference type="SAM" id="MobiDB-lite"/>
    </source>
</evidence>
<proteinExistence type="predicted"/>
<feature type="region of interest" description="Disordered" evidence="1">
    <location>
        <begin position="475"/>
        <end position="496"/>
    </location>
</feature>
<feature type="transmembrane region" description="Helical" evidence="2">
    <location>
        <begin position="12"/>
        <end position="34"/>
    </location>
</feature>
<accession>A0A9Y2KXC9</accession>
<dbReference type="AlphaFoldDB" id="A0A9Y2KXC9"/>
<gene>
    <name evidence="3" type="ORF">QPJ95_13090</name>
</gene>
<dbReference type="InterPro" id="IPR051082">
    <property type="entry name" value="Pentapeptide-BTB/POZ_domain"/>
</dbReference>
<dbReference type="SUPFAM" id="SSF141571">
    <property type="entry name" value="Pentapeptide repeat-like"/>
    <property type="match status" value="1"/>
</dbReference>
<dbReference type="PANTHER" id="PTHR14136:SF17">
    <property type="entry name" value="BTB_POZ DOMAIN-CONTAINING PROTEIN KCTD9"/>
    <property type="match status" value="1"/>
</dbReference>